<reference evidence="2" key="1">
    <citation type="submission" date="2024-03" db="EMBL/GenBank/DDBJ databases">
        <authorList>
            <consortium name="ELIXIR-Norway"/>
            <consortium name="Elixir Norway"/>
        </authorList>
    </citation>
    <scope>NUCLEOTIDE SEQUENCE</scope>
</reference>
<dbReference type="Proteomes" id="UP001497522">
    <property type="component" value="Chromosome 6"/>
</dbReference>
<evidence type="ECO:0000256" key="1">
    <source>
        <dbReference type="SAM" id="MobiDB-lite"/>
    </source>
</evidence>
<dbReference type="SUPFAM" id="SSF53335">
    <property type="entry name" value="S-adenosyl-L-methionine-dependent methyltransferases"/>
    <property type="match status" value="1"/>
</dbReference>
<sequence>MSLDDESSTTHLEPRYQLRSNTQPFEPISLSSRSSQRYHQASTAPSSSSTTPVRNSGSGYTTSKVHQSPFGGVNQWGTPVAAPTFTPSPYTPLQAVTSTSTYTMEVSNSSGRIEKFSGRPGTISLREFKVTFSTVVCELELKYGANYIEAFAFKQLARYVHYEALDVYEQHSPRILGVTQIPNLAYATAIAIASQAALQAAITHHGTVPNNPDPVFAKFGDSYTLLDVYNISEKLELAHAHYEASTMRPPSRSRPQLPPAALTRSTHSSSRTKAVHLATPILPSCNYCGNLAHKASECNIPSEDLFCDYCGKEGHQESVCFAKFLERKQLRLQLQNLPTSSAVPQPKAKAPQPSTLVLPTKGNSNKNTKKKEHNADKREVLQAHAIQVQTLQNELKSLRAQLANLKGKSSQPANHAQPVQGSGSHEGPPRSFYGLPHDAMVGEYVLSTPHNFSLTPECSTSFCPSYVAAQEASVAPRISATRQVIQTDGLASGSSPITRARGVRTVMPQSFCPLNMEEERTLLARGEETTTPQAVRASNSRVRRVYVHQENTQFSTDQLMECQLQMHEVAQKLVSTPLFSFQDLKLSTKDIAILEDTLNIASGPLPIPDPHATEVPSNTLERHSISSRVVDGVRNLVTSSSMVKLVGFPTSDSTFTYQKGVQNTSLVDLLLSKGVVDSHSLHKVSHSFPKVVPSERTSIATGVAIVNNTGSTIQVGGLTPRVIHTASGSIEEVLGESSDFIVLKFNEGTDQELCLHVRCLVTNATSYDVLIGQEALFPPSFTIDNWFEHAYYRVDWETDGHHLGYIPLDLHGNHSPMAHHCMLKEAHTVSYIQQASHEWIEGDEEEIAYAQATESLRVVPIDIQHGPKVLQRFKVAHKPLVKALFSFDNMESHGELIKLLLRQLITWTPPKEGITLLELFGGIGTGLEALLQAGMVVQRYFYVDINPIARQVAASRMMELTARFPQQFTTIAWKASFTFLPSDIQLIQKKHMELLGPVDLII</sequence>
<feature type="compositionally biased region" description="Polar residues" evidence="1">
    <location>
        <begin position="18"/>
        <end position="40"/>
    </location>
</feature>
<evidence type="ECO:0008006" key="4">
    <source>
        <dbReference type="Google" id="ProtNLM"/>
    </source>
</evidence>
<feature type="compositionally biased region" description="Polar residues" evidence="1">
    <location>
        <begin position="53"/>
        <end position="64"/>
    </location>
</feature>
<evidence type="ECO:0000313" key="2">
    <source>
        <dbReference type="EMBL" id="CAK9878118.1"/>
    </source>
</evidence>
<feature type="region of interest" description="Disordered" evidence="1">
    <location>
        <begin position="1"/>
        <end position="64"/>
    </location>
</feature>
<keyword evidence="3" id="KW-1185">Reference proteome</keyword>
<dbReference type="Gene3D" id="3.40.50.150">
    <property type="entry name" value="Vaccinia Virus protein VP39"/>
    <property type="match status" value="1"/>
</dbReference>
<dbReference type="Gene3D" id="4.10.60.10">
    <property type="entry name" value="Zinc finger, CCHC-type"/>
    <property type="match status" value="1"/>
</dbReference>
<feature type="region of interest" description="Disordered" evidence="1">
    <location>
        <begin position="405"/>
        <end position="433"/>
    </location>
</feature>
<feature type="compositionally biased region" description="Low complexity" evidence="1">
    <location>
        <begin position="41"/>
        <end position="52"/>
    </location>
</feature>
<dbReference type="InterPro" id="IPR029063">
    <property type="entry name" value="SAM-dependent_MTases_sf"/>
</dbReference>
<feature type="compositionally biased region" description="Low complexity" evidence="1">
    <location>
        <begin position="344"/>
        <end position="353"/>
    </location>
</feature>
<gene>
    <name evidence="2" type="ORF">CSSPJE1EN2_LOCUS19941</name>
</gene>
<dbReference type="InterPro" id="IPR036875">
    <property type="entry name" value="Znf_CCHC_sf"/>
</dbReference>
<feature type="compositionally biased region" description="Polar residues" evidence="1">
    <location>
        <begin position="407"/>
        <end position="423"/>
    </location>
</feature>
<accession>A0ABP1BQ17</accession>
<feature type="region of interest" description="Disordered" evidence="1">
    <location>
        <begin position="338"/>
        <end position="375"/>
    </location>
</feature>
<dbReference type="SUPFAM" id="SSF57756">
    <property type="entry name" value="Retrovirus zinc finger-like domains"/>
    <property type="match status" value="1"/>
</dbReference>
<organism evidence="2 3">
    <name type="scientific">Sphagnum jensenii</name>
    <dbReference type="NCBI Taxonomy" id="128206"/>
    <lineage>
        <taxon>Eukaryota</taxon>
        <taxon>Viridiplantae</taxon>
        <taxon>Streptophyta</taxon>
        <taxon>Embryophyta</taxon>
        <taxon>Bryophyta</taxon>
        <taxon>Sphagnophytina</taxon>
        <taxon>Sphagnopsida</taxon>
        <taxon>Sphagnales</taxon>
        <taxon>Sphagnaceae</taxon>
        <taxon>Sphagnum</taxon>
    </lineage>
</organism>
<dbReference type="EMBL" id="OZ023707">
    <property type="protein sequence ID" value="CAK9878118.1"/>
    <property type="molecule type" value="Genomic_DNA"/>
</dbReference>
<feature type="region of interest" description="Disordered" evidence="1">
    <location>
        <begin position="243"/>
        <end position="272"/>
    </location>
</feature>
<evidence type="ECO:0000313" key="3">
    <source>
        <dbReference type="Proteomes" id="UP001497522"/>
    </source>
</evidence>
<name>A0ABP1BQ17_9BRYO</name>
<proteinExistence type="predicted"/>
<protein>
    <recommendedName>
        <fullName evidence="4">CCHC-type domain-containing protein</fullName>
    </recommendedName>
</protein>
<feature type="compositionally biased region" description="Polar residues" evidence="1">
    <location>
        <begin position="263"/>
        <end position="272"/>
    </location>
</feature>